<dbReference type="EMBL" id="QPJM01000033">
    <property type="protein sequence ID" value="RCW77935.1"/>
    <property type="molecule type" value="Genomic_DNA"/>
</dbReference>
<feature type="domain" description="Soluble ligand binding" evidence="5">
    <location>
        <begin position="150"/>
        <end position="182"/>
    </location>
</feature>
<sequence>MQRMSLPVLNRRSSSPTGHVGRPLRPSYSKIRISSGRLLFAGLFLLVFSCMTNWSAANADSYTLVAEDKIKLRVVEWRSSDTRYASWEALEGTYAVDDMGNLSIPIAGQIKANGKTTEQLADAIASALTEKAELPGKPFIALEIAEHAPIFVTGTVQTPGRYPFVTNMTVMKAVSIAGGFLRAREGNAVFERDRIQAAGAYRTAILSRRDLLMRQARLRAEIAGEPSFAIPGELVGTPDVEKLKTEESNLMRLRRVESDSQIAAANDLSRLYSQEIQSLEAKIISQKRQIALAQEELDAVNGLASKGLSNNARQFSLDRALADAQGSMLDLEIALTKARQALSDSEREKTGIINKQNAENQQLLNTVDLDISKAAIDIHVAQLLGEQAGYSAQVARIGTETTSLGSTQKTFKIVRRSDDGTYHTIEADETTTLLPHDLVEIGVDADAQASSLLPPQASAALLPEVAASGPSDSRFDVSSKIESGGIRD</sequence>
<feature type="region of interest" description="Disordered" evidence="3">
    <location>
        <begin position="467"/>
        <end position="488"/>
    </location>
</feature>
<reference evidence="7 8" key="1">
    <citation type="submission" date="2018-07" db="EMBL/GenBank/DDBJ databases">
        <title>Genomic Encyclopedia of Type Strains, Phase III (KMG-III): the genomes of soil and plant-associated and newly described type strains.</title>
        <authorList>
            <person name="Whitman W."/>
        </authorList>
    </citation>
    <scope>NUCLEOTIDE SEQUENCE [LARGE SCALE GENOMIC DNA]</scope>
    <source>
        <strain evidence="7 8">31-25a</strain>
    </source>
</reference>
<dbReference type="InterPro" id="IPR058781">
    <property type="entry name" value="HH_AprE-like"/>
</dbReference>
<dbReference type="PANTHER" id="PTHR33619">
    <property type="entry name" value="POLYSACCHARIDE EXPORT PROTEIN GFCE-RELATED"/>
    <property type="match status" value="1"/>
</dbReference>
<feature type="domain" description="AprE-like long alpha-helical hairpin" evidence="6">
    <location>
        <begin position="207"/>
        <end position="381"/>
    </location>
</feature>
<name>A0A368YCR6_9HYPH</name>
<organism evidence="7 8">
    <name type="scientific">Phyllobacterium bourgognense</name>
    <dbReference type="NCBI Taxonomy" id="314236"/>
    <lineage>
        <taxon>Bacteria</taxon>
        <taxon>Pseudomonadati</taxon>
        <taxon>Pseudomonadota</taxon>
        <taxon>Alphaproteobacteria</taxon>
        <taxon>Hyphomicrobiales</taxon>
        <taxon>Phyllobacteriaceae</taxon>
        <taxon>Phyllobacterium</taxon>
    </lineage>
</organism>
<evidence type="ECO:0000256" key="2">
    <source>
        <dbReference type="SAM" id="Coils"/>
    </source>
</evidence>
<evidence type="ECO:0000313" key="7">
    <source>
        <dbReference type="EMBL" id="RCW77935.1"/>
    </source>
</evidence>
<evidence type="ECO:0000259" key="4">
    <source>
        <dbReference type="Pfam" id="PF02563"/>
    </source>
</evidence>
<comment type="caution">
    <text evidence="7">The sequence shown here is derived from an EMBL/GenBank/DDBJ whole genome shotgun (WGS) entry which is preliminary data.</text>
</comment>
<dbReference type="InterPro" id="IPR019554">
    <property type="entry name" value="Soluble_ligand-bd"/>
</dbReference>
<dbReference type="Pfam" id="PF02563">
    <property type="entry name" value="Poly_export"/>
    <property type="match status" value="1"/>
</dbReference>
<dbReference type="Gene3D" id="3.30.1950.10">
    <property type="entry name" value="wza like domain"/>
    <property type="match status" value="1"/>
</dbReference>
<gene>
    <name evidence="7" type="ORF">C7476_13311</name>
</gene>
<feature type="region of interest" description="Disordered" evidence="3">
    <location>
        <begin position="1"/>
        <end position="23"/>
    </location>
</feature>
<dbReference type="InterPro" id="IPR049712">
    <property type="entry name" value="Poly_export"/>
</dbReference>
<keyword evidence="1" id="KW-0732">Signal</keyword>
<feature type="coiled-coil region" evidence="2">
    <location>
        <begin position="262"/>
        <end position="296"/>
    </location>
</feature>
<keyword evidence="8" id="KW-1185">Reference proteome</keyword>
<dbReference type="Pfam" id="PF25994">
    <property type="entry name" value="HH_AprE"/>
    <property type="match status" value="1"/>
</dbReference>
<dbReference type="AlphaFoldDB" id="A0A368YCR6"/>
<accession>A0A368YCR6</accession>
<evidence type="ECO:0000256" key="1">
    <source>
        <dbReference type="ARBA" id="ARBA00022729"/>
    </source>
</evidence>
<evidence type="ECO:0000256" key="3">
    <source>
        <dbReference type="SAM" id="MobiDB-lite"/>
    </source>
</evidence>
<evidence type="ECO:0000259" key="5">
    <source>
        <dbReference type="Pfam" id="PF10531"/>
    </source>
</evidence>
<feature type="domain" description="Polysaccharide export protein N-terminal" evidence="4">
    <location>
        <begin position="57"/>
        <end position="130"/>
    </location>
</feature>
<proteinExistence type="predicted"/>
<evidence type="ECO:0000313" key="8">
    <source>
        <dbReference type="Proteomes" id="UP000253324"/>
    </source>
</evidence>
<evidence type="ECO:0000259" key="6">
    <source>
        <dbReference type="Pfam" id="PF25994"/>
    </source>
</evidence>
<dbReference type="GO" id="GO:0015159">
    <property type="term" value="F:polysaccharide transmembrane transporter activity"/>
    <property type="evidence" value="ECO:0007669"/>
    <property type="project" value="InterPro"/>
</dbReference>
<keyword evidence="2" id="KW-0175">Coiled coil</keyword>
<protein>
    <submittedName>
        <fullName evidence="7">Exopolysaccharide production protein ExoF</fullName>
    </submittedName>
</protein>
<dbReference type="PANTHER" id="PTHR33619:SF3">
    <property type="entry name" value="POLYSACCHARIDE EXPORT PROTEIN GFCE-RELATED"/>
    <property type="match status" value="1"/>
</dbReference>
<dbReference type="Gene3D" id="3.10.560.10">
    <property type="entry name" value="Outer membrane lipoprotein wza domain like"/>
    <property type="match status" value="1"/>
</dbReference>
<dbReference type="InterPro" id="IPR003715">
    <property type="entry name" value="Poly_export_N"/>
</dbReference>
<feature type="compositionally biased region" description="Basic and acidic residues" evidence="3">
    <location>
        <begin position="473"/>
        <end position="488"/>
    </location>
</feature>
<dbReference type="Proteomes" id="UP000253324">
    <property type="component" value="Unassembled WGS sequence"/>
</dbReference>
<dbReference type="Pfam" id="PF10531">
    <property type="entry name" value="SLBB"/>
    <property type="match status" value="1"/>
</dbReference>